<dbReference type="SUPFAM" id="SSF51735">
    <property type="entry name" value="NAD(P)-binding Rossmann-fold domains"/>
    <property type="match status" value="1"/>
</dbReference>
<evidence type="ECO:0000256" key="2">
    <source>
        <dbReference type="ARBA" id="ARBA00001911"/>
    </source>
</evidence>
<protein>
    <recommendedName>
        <fullName evidence="4">UDP-glucose 4-epimerase</fullName>
        <ecNumber evidence="4">5.1.3.2</ecNumber>
    </recommendedName>
</protein>
<dbReference type="GO" id="GO:0003978">
    <property type="term" value="F:UDP-glucose 4-epimerase activity"/>
    <property type="evidence" value="ECO:0007669"/>
    <property type="project" value="UniProtKB-EC"/>
</dbReference>
<evidence type="ECO:0000259" key="8">
    <source>
        <dbReference type="Pfam" id="PF01370"/>
    </source>
</evidence>
<dbReference type="PANTHER" id="PTHR43725">
    <property type="entry name" value="UDP-GLUCOSE 4-EPIMERASE"/>
    <property type="match status" value="1"/>
</dbReference>
<keyword evidence="6" id="KW-0119">Carbohydrate metabolism</keyword>
<proteinExistence type="predicted"/>
<dbReference type="EMBL" id="MN739204">
    <property type="protein sequence ID" value="QHS93444.1"/>
    <property type="molecule type" value="Genomic_DNA"/>
</dbReference>
<name>A0A6C0BP77_9ZZZZ</name>
<dbReference type="InterPro" id="IPR001509">
    <property type="entry name" value="Epimerase_deHydtase"/>
</dbReference>
<evidence type="ECO:0000256" key="1">
    <source>
        <dbReference type="ARBA" id="ARBA00000083"/>
    </source>
</evidence>
<dbReference type="InterPro" id="IPR036291">
    <property type="entry name" value="NAD(P)-bd_dom_sf"/>
</dbReference>
<dbReference type="AlphaFoldDB" id="A0A6C0BP77"/>
<evidence type="ECO:0000256" key="3">
    <source>
        <dbReference type="ARBA" id="ARBA00005007"/>
    </source>
</evidence>
<keyword evidence="7" id="KW-0413">Isomerase</keyword>
<dbReference type="GO" id="GO:0005829">
    <property type="term" value="C:cytosol"/>
    <property type="evidence" value="ECO:0007669"/>
    <property type="project" value="TreeGrafter"/>
</dbReference>
<comment type="catalytic activity">
    <reaction evidence="1">
        <text>UDP-alpha-D-glucose = UDP-alpha-D-galactose</text>
        <dbReference type="Rhea" id="RHEA:22168"/>
        <dbReference type="ChEBI" id="CHEBI:58885"/>
        <dbReference type="ChEBI" id="CHEBI:66914"/>
        <dbReference type="EC" id="5.1.3.2"/>
    </reaction>
</comment>
<comment type="pathway">
    <text evidence="3">Carbohydrate metabolism.</text>
</comment>
<keyword evidence="6" id="KW-0299">Galactose metabolism</keyword>
<dbReference type="EC" id="5.1.3.2" evidence="4"/>
<dbReference type="Gene3D" id="3.40.50.720">
    <property type="entry name" value="NAD(P)-binding Rossmann-like Domain"/>
    <property type="match status" value="1"/>
</dbReference>
<evidence type="ECO:0000256" key="5">
    <source>
        <dbReference type="ARBA" id="ARBA00023027"/>
    </source>
</evidence>
<dbReference type="GO" id="GO:0006012">
    <property type="term" value="P:galactose metabolic process"/>
    <property type="evidence" value="ECO:0007669"/>
    <property type="project" value="UniProtKB-KW"/>
</dbReference>
<sequence>MSETILLTGGLGYIGSHCAVELLNAGYRVILVDNLCNSHEDTLEKIRATCATRLIPDSDVSESDVVAYMNENCVFFNVDLANAGECRARLWAIFEEFPIAAVIHLAAHKSVPESVEDPIVYFKNNLFSLTHVLDAMDKFEVHRLIFSSSATVYGDCRVASPKPNGQIAETAEKQPTNPYGQTKWFGEQMCESMARAWAESNHGVRVIALRYGNPVNSRPDLPENPRGAAMNLFNVAMEVVQGTRDKLCIFGDDYPTPDGTGVRDFIHVVDLAEAHVAALRSSPEKGVYDVFNVGIGHGYSVLDIVGGLEQVNQTEIPREIVARRPGDVASLVFDVSRAKTQLNWQAQRTTLLDLCQK</sequence>
<comment type="cofactor">
    <cofactor evidence="2">
        <name>NAD(+)</name>
        <dbReference type="ChEBI" id="CHEBI:57540"/>
    </cofactor>
</comment>
<dbReference type="Gene3D" id="3.90.25.10">
    <property type="entry name" value="UDP-galactose 4-epimerase, domain 1"/>
    <property type="match status" value="1"/>
</dbReference>
<accession>A0A6C0BP77</accession>
<dbReference type="InterPro" id="IPR005886">
    <property type="entry name" value="UDP_G4E"/>
</dbReference>
<evidence type="ECO:0000256" key="7">
    <source>
        <dbReference type="ARBA" id="ARBA00023235"/>
    </source>
</evidence>
<reference evidence="9" key="1">
    <citation type="journal article" date="2020" name="Nature">
        <title>Giant virus diversity and host interactions through global metagenomics.</title>
        <authorList>
            <person name="Schulz F."/>
            <person name="Roux S."/>
            <person name="Paez-Espino D."/>
            <person name="Jungbluth S."/>
            <person name="Walsh D.A."/>
            <person name="Denef V.J."/>
            <person name="McMahon K.D."/>
            <person name="Konstantinidis K.T."/>
            <person name="Eloe-Fadrosh E.A."/>
            <person name="Kyrpides N.C."/>
            <person name="Woyke T."/>
        </authorList>
    </citation>
    <scope>NUCLEOTIDE SEQUENCE</scope>
    <source>
        <strain evidence="9">GVMAG-M-3300017989-17</strain>
    </source>
</reference>
<dbReference type="Pfam" id="PF01370">
    <property type="entry name" value="Epimerase"/>
    <property type="match status" value="1"/>
</dbReference>
<keyword evidence="5" id="KW-0520">NAD</keyword>
<feature type="domain" description="NAD-dependent epimerase/dehydratase" evidence="8">
    <location>
        <begin position="5"/>
        <end position="294"/>
    </location>
</feature>
<evidence type="ECO:0000313" key="9">
    <source>
        <dbReference type="EMBL" id="QHS93444.1"/>
    </source>
</evidence>
<dbReference type="PANTHER" id="PTHR43725:SF47">
    <property type="entry name" value="UDP-GLUCOSE 4-EPIMERASE"/>
    <property type="match status" value="1"/>
</dbReference>
<evidence type="ECO:0000256" key="4">
    <source>
        <dbReference type="ARBA" id="ARBA00013189"/>
    </source>
</evidence>
<evidence type="ECO:0000256" key="6">
    <source>
        <dbReference type="ARBA" id="ARBA00023144"/>
    </source>
</evidence>
<organism evidence="9">
    <name type="scientific">viral metagenome</name>
    <dbReference type="NCBI Taxonomy" id="1070528"/>
    <lineage>
        <taxon>unclassified sequences</taxon>
        <taxon>metagenomes</taxon>
        <taxon>organismal metagenomes</taxon>
    </lineage>
</organism>
<dbReference type="NCBIfam" id="TIGR01179">
    <property type="entry name" value="galE"/>
    <property type="match status" value="1"/>
</dbReference>